<gene>
    <name evidence="1" type="ORF">DY000_02026468</name>
</gene>
<reference evidence="1 2" key="1">
    <citation type="journal article" date="2020" name="BMC Genomics">
        <title>Intraspecific diversification of the crop wild relative Brassica cretica Lam. using demographic model selection.</title>
        <authorList>
            <person name="Kioukis A."/>
            <person name="Michalopoulou V.A."/>
            <person name="Briers L."/>
            <person name="Pirintsos S."/>
            <person name="Studholme D.J."/>
            <person name="Pavlidis P."/>
            <person name="Sarris P.F."/>
        </authorList>
    </citation>
    <scope>NUCLEOTIDE SEQUENCE [LARGE SCALE GENOMIC DNA]</scope>
    <source>
        <strain evidence="2">cv. PFS-1207/04</strain>
    </source>
</reference>
<dbReference type="EMBL" id="QGKV02000299">
    <property type="protein sequence ID" value="KAF3593020.1"/>
    <property type="molecule type" value="Genomic_DNA"/>
</dbReference>
<keyword evidence="2" id="KW-1185">Reference proteome</keyword>
<sequence length="153" mass="17029">MISTRILASPSSHRSVGPFSRTSLGSLLRAENSAAALVAFPMDYEHPRRDLALGFLNIPRMLACPCLLDPSKFSFIHPISGFFRTTSVACLWLFLINNMEDVSLSGSETCKQRMNVNIPTFFDNGDCRSNMIIRMYVQKTPERLNGSSSAKGY</sequence>
<evidence type="ECO:0000313" key="2">
    <source>
        <dbReference type="Proteomes" id="UP000266723"/>
    </source>
</evidence>
<protein>
    <submittedName>
        <fullName evidence="1">Uncharacterized protein</fullName>
    </submittedName>
</protein>
<evidence type="ECO:0000313" key="1">
    <source>
        <dbReference type="EMBL" id="KAF3593020.1"/>
    </source>
</evidence>
<organism evidence="1 2">
    <name type="scientific">Brassica cretica</name>
    <name type="common">Mustard</name>
    <dbReference type="NCBI Taxonomy" id="69181"/>
    <lineage>
        <taxon>Eukaryota</taxon>
        <taxon>Viridiplantae</taxon>
        <taxon>Streptophyta</taxon>
        <taxon>Embryophyta</taxon>
        <taxon>Tracheophyta</taxon>
        <taxon>Spermatophyta</taxon>
        <taxon>Magnoliopsida</taxon>
        <taxon>eudicotyledons</taxon>
        <taxon>Gunneridae</taxon>
        <taxon>Pentapetalae</taxon>
        <taxon>rosids</taxon>
        <taxon>malvids</taxon>
        <taxon>Brassicales</taxon>
        <taxon>Brassicaceae</taxon>
        <taxon>Brassiceae</taxon>
        <taxon>Brassica</taxon>
    </lineage>
</organism>
<proteinExistence type="predicted"/>
<comment type="caution">
    <text evidence="1">The sequence shown here is derived from an EMBL/GenBank/DDBJ whole genome shotgun (WGS) entry which is preliminary data.</text>
</comment>
<dbReference type="Proteomes" id="UP000266723">
    <property type="component" value="Unassembled WGS sequence"/>
</dbReference>
<accession>A0ABQ7E9F6</accession>
<name>A0ABQ7E9F6_BRACR</name>